<dbReference type="InterPro" id="IPR025945">
    <property type="entry name" value="DHHW"/>
</dbReference>
<gene>
    <name evidence="1" type="ORF">C7R93_01875</name>
</gene>
<dbReference type="Proteomes" id="UP000240419">
    <property type="component" value="Unassembled WGS sequence"/>
</dbReference>
<protein>
    <recommendedName>
        <fullName evidence="3">DHHW protein</fullName>
    </recommendedName>
</protein>
<accession>A0A2P7VLG2</accession>
<dbReference type="AlphaFoldDB" id="A0A2P7VLG2"/>
<comment type="caution">
    <text evidence="1">The sequence shown here is derived from an EMBL/GenBank/DDBJ whole genome shotgun (WGS) entry which is preliminary data.</text>
</comment>
<dbReference type="Pfam" id="PF14286">
    <property type="entry name" value="DHHW"/>
    <property type="match status" value="1"/>
</dbReference>
<evidence type="ECO:0008006" key="3">
    <source>
        <dbReference type="Google" id="ProtNLM"/>
    </source>
</evidence>
<reference evidence="1 2" key="1">
    <citation type="submission" date="2018-03" db="EMBL/GenBank/DDBJ databases">
        <title>Brevisbacillus phylogenomics.</title>
        <authorList>
            <person name="Dunlap C."/>
        </authorList>
    </citation>
    <scope>NUCLEOTIDE SEQUENCE [LARGE SCALE GENOMIC DNA]</scope>
    <source>
        <strain evidence="1 2">NRRL NRS-1210</strain>
    </source>
</reference>
<evidence type="ECO:0000313" key="2">
    <source>
        <dbReference type="Proteomes" id="UP000240419"/>
    </source>
</evidence>
<sequence length="357" mass="41353">MTAWNLLTPDKLFSESENRSLEQRASFSFRSLMSGTFASDVEKYIADQFAGRDIWIGLKSEAERMVGKKESNGVYLGKDGFLLQKFTPPTEDTLKAKVTAIHAFDEVTPALRKYVMLVPTAQSVLTDKLPSYATDPGELAYRTKVHQSLRKQIHIVDVYPALIANQDQSIYYKTDHHWTTHGAYYAYQELGKKMGFEPKTKQDFRMETVTNSFYGSLYSKSGYRHVRPDSIDLYLPKKSQTYDVTYVDEQRRSDSLYEREKLEKKDKYTVFLGGNYGLIKISTENQEGRKLLVVKDSYANSLVPFLTHNFQEIYVVDLRYYDGDIKKLIQEQHIHDMLLLYNVQTFFEDPSIQTLTE</sequence>
<name>A0A2P7VLG2_9BACL</name>
<proteinExistence type="predicted"/>
<dbReference type="OrthoDB" id="175771at2"/>
<keyword evidence="2" id="KW-1185">Reference proteome</keyword>
<organism evidence="1 2">
    <name type="scientific">Brevibacillus fortis</name>
    <dbReference type="NCBI Taxonomy" id="2126352"/>
    <lineage>
        <taxon>Bacteria</taxon>
        <taxon>Bacillati</taxon>
        <taxon>Bacillota</taxon>
        <taxon>Bacilli</taxon>
        <taxon>Bacillales</taxon>
        <taxon>Paenibacillaceae</taxon>
        <taxon>Brevibacillus</taxon>
    </lineage>
</organism>
<evidence type="ECO:0000313" key="1">
    <source>
        <dbReference type="EMBL" id="PSK00027.1"/>
    </source>
</evidence>
<dbReference type="RefSeq" id="WP_106837746.1">
    <property type="nucleotide sequence ID" value="NZ_JBCNIW010000028.1"/>
</dbReference>
<dbReference type="EMBL" id="PXZM01000003">
    <property type="protein sequence ID" value="PSK00027.1"/>
    <property type="molecule type" value="Genomic_DNA"/>
</dbReference>